<name>A0A3A9AB83_9FIRM</name>
<keyword evidence="2" id="KW-1185">Reference proteome</keyword>
<protein>
    <submittedName>
        <fullName evidence="1">Uncharacterized protein</fullName>
    </submittedName>
</protein>
<gene>
    <name evidence="1" type="ORF">D7V94_18770</name>
</gene>
<proteinExistence type="predicted"/>
<comment type="caution">
    <text evidence="1">The sequence shown here is derived from an EMBL/GenBank/DDBJ whole genome shotgun (WGS) entry which is preliminary data.</text>
</comment>
<reference evidence="1 2" key="1">
    <citation type="submission" date="2018-09" db="EMBL/GenBank/DDBJ databases">
        <title>Murine metabolic-syndrome-specific gut microbial biobank.</title>
        <authorList>
            <person name="Liu C."/>
        </authorList>
    </citation>
    <scope>NUCLEOTIDE SEQUENCE [LARGE SCALE GENOMIC DNA]</scope>
    <source>
        <strain evidence="1 2">0.1xD8-82</strain>
    </source>
</reference>
<dbReference type="EMBL" id="RAYQ01000025">
    <property type="protein sequence ID" value="RKI88699.1"/>
    <property type="molecule type" value="Genomic_DNA"/>
</dbReference>
<organism evidence="1 2">
    <name type="scientific">Parablautia intestinalis</name>
    <dbReference type="NCBI Taxonomy" id="2320100"/>
    <lineage>
        <taxon>Bacteria</taxon>
        <taxon>Bacillati</taxon>
        <taxon>Bacillota</taxon>
        <taxon>Clostridia</taxon>
        <taxon>Lachnospirales</taxon>
        <taxon>Lachnospiraceae</taxon>
        <taxon>Parablautia</taxon>
    </lineage>
</organism>
<sequence length="75" mass="8948">MKIFYGVKGRRLRKSKLSLEESQSDSSESATVWQAKLAICRRYKVERNFQPYVFGPVPTWEKPKRERHGYKNEIK</sequence>
<dbReference type="AlphaFoldDB" id="A0A3A9AB83"/>
<evidence type="ECO:0000313" key="2">
    <source>
        <dbReference type="Proteomes" id="UP000280696"/>
    </source>
</evidence>
<dbReference type="Proteomes" id="UP000280696">
    <property type="component" value="Unassembled WGS sequence"/>
</dbReference>
<accession>A0A3A9AB83</accession>
<evidence type="ECO:0000313" key="1">
    <source>
        <dbReference type="EMBL" id="RKI88699.1"/>
    </source>
</evidence>